<reference evidence="1" key="1">
    <citation type="submission" date="2022-10" db="EMBL/GenBank/DDBJ databases">
        <authorList>
            <person name="Turner M.S."/>
            <person name="Huang W."/>
        </authorList>
    </citation>
    <scope>NUCLEOTIDE SEQUENCE</scope>
    <source>
        <strain evidence="1">3</strain>
    </source>
</reference>
<dbReference type="Pfam" id="PF20962">
    <property type="entry name" value="Phage_p2_ORF12"/>
    <property type="match status" value="1"/>
</dbReference>
<dbReference type="AlphaFoldDB" id="A0A9X4S550"/>
<evidence type="ECO:0000313" key="1">
    <source>
        <dbReference type="EMBL" id="MDG4983091.1"/>
    </source>
</evidence>
<evidence type="ECO:0000313" key="2">
    <source>
        <dbReference type="Proteomes" id="UP001152614"/>
    </source>
</evidence>
<comment type="caution">
    <text evidence="1">The sequence shown here is derived from an EMBL/GenBank/DDBJ whole genome shotgun (WGS) entry which is preliminary data.</text>
</comment>
<sequence>MKQLSTARKFKMITGKDLFQQQKEMEKVSKTEDGDVTDVMEFVQFGLYLALFQDNISLAKQEFAEFRETYKFDTNGKGLKELVDIWKKEI</sequence>
<protein>
    <recommendedName>
        <fullName evidence="3">Structural protein 5</fullName>
    </recommendedName>
</protein>
<dbReference type="RefSeq" id="WP_058206341.1">
    <property type="nucleotide sequence ID" value="NZ_JAOWLJ010000001.1"/>
</dbReference>
<dbReference type="Proteomes" id="UP001152614">
    <property type="component" value="Unassembled WGS sequence"/>
</dbReference>
<name>A0A9X4S550_9LACT</name>
<accession>A0A9X4S550</accession>
<gene>
    <name evidence="1" type="ORF">OGZ51_02895</name>
</gene>
<evidence type="ECO:0008006" key="3">
    <source>
        <dbReference type="Google" id="ProtNLM"/>
    </source>
</evidence>
<dbReference type="InterPro" id="IPR043077">
    <property type="entry name" value="Gp12_sf"/>
</dbReference>
<organism evidence="1 2">
    <name type="scientific">Lactococcus lactis</name>
    <dbReference type="NCBI Taxonomy" id="1358"/>
    <lineage>
        <taxon>Bacteria</taxon>
        <taxon>Bacillati</taxon>
        <taxon>Bacillota</taxon>
        <taxon>Bacilli</taxon>
        <taxon>Lactobacillales</taxon>
        <taxon>Streptococcaceae</taxon>
        <taxon>Lactococcus</taxon>
    </lineage>
</organism>
<proteinExistence type="predicted"/>
<reference evidence="1" key="2">
    <citation type="journal article" date="2023" name="Food Microbiol.">
        <title>Evaluation of the fermentation potential of lactic acid bacteria isolated from herbs, fruits and vegetables as starter cultures in nut-based milk alternatives.</title>
        <authorList>
            <person name="Huang W."/>
            <person name="Dong A."/>
            <person name="Pham H.T."/>
            <person name="Zhou C."/>
            <person name="Huo Z."/>
            <person name="Watjen A.P."/>
            <person name="Prakash S."/>
            <person name="Bang-Berthelsen C.H."/>
            <person name="Turner M.S."/>
        </authorList>
    </citation>
    <scope>NUCLEOTIDE SEQUENCE</scope>
    <source>
        <strain evidence="1">3</strain>
    </source>
</reference>
<dbReference type="EMBL" id="JAOWLY010000002">
    <property type="protein sequence ID" value="MDG4983091.1"/>
    <property type="molecule type" value="Genomic_DNA"/>
</dbReference>
<dbReference type="Gene3D" id="1.10.8.940">
    <property type="entry name" value="Uncharacterised protein, phage p2 ORF12"/>
    <property type="match status" value="1"/>
</dbReference>
<dbReference type="InterPro" id="IPR048803">
    <property type="entry name" value="Gp12"/>
</dbReference>